<sequence length="514" mass="56186">MLRWIFLVALIASPTLSKNAERRRAFYRRTTTTSTATPISEDAISSESKFNDNAGEGLYTVGDSFTIGGGSSASSSGDNIGKGSAFKPVTSSGDKLTSFSEYGFGGTKLSESNDSGSDEDYGINLKNIKPLKSSSNSNSFKSSGAFDFLNNDYSKLSSDSKTKSSYSNKFSISHPTPTKSSLTGSSLNFDGKVKKLPSYSFDDSALASFTPTKNKKNKLSLDDDTFGGGSTFGHSSSFGVGKPEKQSSTFYGIDSEESGFGNSKFKPFGKGSSGSSSSSFKNTYNLDSDESEEIYTKPKSPKLHSSYGTKLKPSHNTEFESDFDVKNIKLPGTLNKFRPNTFPKSTPHKSKHGSDIDNPNPLEFRPNFKLQDVPNLYPDDHIGAGIAAKGQIENFLNAEHSFRNEPVRTTHFLDGHPGKKGQYNQFLKSQEDEQFEKEALKAQIEYLKAQAAKRPEVRQRPPGPPPSIKHNSAPPRGRPVRRIPQLAPLGAKQSRPPVRIPHFNDRPYSVSFKL</sequence>
<evidence type="ECO:0000256" key="1">
    <source>
        <dbReference type="SAM" id="MobiDB-lite"/>
    </source>
</evidence>
<dbReference type="EnsemblMetazoa" id="AAEL020007-RA">
    <property type="protein sequence ID" value="AAEL020007-PA"/>
    <property type="gene ID" value="AAEL020007"/>
</dbReference>
<feature type="compositionally biased region" description="Polar residues" evidence="1">
    <location>
        <begin position="170"/>
        <end position="184"/>
    </location>
</feature>
<feature type="region of interest" description="Disordered" evidence="1">
    <location>
        <begin position="334"/>
        <end position="359"/>
    </location>
</feature>
<reference evidence="3" key="2">
    <citation type="submission" date="2020-05" db="UniProtKB">
        <authorList>
            <consortium name="EnsemblMetazoa"/>
        </authorList>
    </citation>
    <scope>IDENTIFICATION</scope>
    <source>
        <strain evidence="3">LVP_AGWG</strain>
    </source>
</reference>
<dbReference type="OrthoDB" id="7737401at2759"/>
<keyword evidence="2" id="KW-0732">Signal</keyword>
<feature type="compositionally biased region" description="Low complexity" evidence="1">
    <location>
        <begin position="158"/>
        <end position="169"/>
    </location>
</feature>
<protein>
    <submittedName>
        <fullName evidence="3">Uncharacterized protein</fullName>
    </submittedName>
</protein>
<evidence type="ECO:0000256" key="2">
    <source>
        <dbReference type="SAM" id="SignalP"/>
    </source>
</evidence>
<feature type="region of interest" description="Disordered" evidence="1">
    <location>
        <begin position="262"/>
        <end position="316"/>
    </location>
</feature>
<dbReference type="AlphaFoldDB" id="A0A6I8TXW8"/>
<feature type="compositionally biased region" description="Low complexity" evidence="1">
    <location>
        <begin position="262"/>
        <end position="281"/>
    </location>
</feature>
<gene>
    <name evidence="3" type="primary">5576893</name>
</gene>
<evidence type="ECO:0000313" key="3">
    <source>
        <dbReference type="EnsemblMetazoa" id="AAEL020007-PA"/>
    </source>
</evidence>
<feature type="chain" id="PRO_5043433844" evidence="2">
    <location>
        <begin position="18"/>
        <end position="514"/>
    </location>
</feature>
<organism evidence="3 4">
    <name type="scientific">Aedes aegypti</name>
    <name type="common">Yellowfever mosquito</name>
    <name type="synonym">Culex aegypti</name>
    <dbReference type="NCBI Taxonomy" id="7159"/>
    <lineage>
        <taxon>Eukaryota</taxon>
        <taxon>Metazoa</taxon>
        <taxon>Ecdysozoa</taxon>
        <taxon>Arthropoda</taxon>
        <taxon>Hexapoda</taxon>
        <taxon>Insecta</taxon>
        <taxon>Pterygota</taxon>
        <taxon>Neoptera</taxon>
        <taxon>Endopterygota</taxon>
        <taxon>Diptera</taxon>
        <taxon>Nematocera</taxon>
        <taxon>Culicoidea</taxon>
        <taxon>Culicidae</taxon>
        <taxon>Culicinae</taxon>
        <taxon>Aedini</taxon>
        <taxon>Aedes</taxon>
        <taxon>Stegomyia</taxon>
    </lineage>
</organism>
<feature type="region of interest" description="Disordered" evidence="1">
    <location>
        <begin position="450"/>
        <end position="514"/>
    </location>
</feature>
<proteinExistence type="predicted"/>
<reference evidence="3 4" key="1">
    <citation type="submission" date="2017-06" db="EMBL/GenBank/DDBJ databases">
        <title>Aedes aegypti genome working group (AGWG) sequencing and assembly.</title>
        <authorList>
            <consortium name="Aedes aegypti Genome Working Group (AGWG)"/>
            <person name="Matthews B.J."/>
        </authorList>
    </citation>
    <scope>NUCLEOTIDE SEQUENCE [LARGE SCALE GENOMIC DNA]</scope>
    <source>
        <strain evidence="3 4">LVP_AGWG</strain>
    </source>
</reference>
<dbReference type="Proteomes" id="UP000008820">
    <property type="component" value="Chromosome 1"/>
</dbReference>
<feature type="region of interest" description="Disordered" evidence="1">
    <location>
        <begin position="158"/>
        <end position="184"/>
    </location>
</feature>
<evidence type="ECO:0000313" key="4">
    <source>
        <dbReference type="Proteomes" id="UP000008820"/>
    </source>
</evidence>
<accession>A0A6I8TXW8</accession>
<keyword evidence="4" id="KW-1185">Reference proteome</keyword>
<feature type="signal peptide" evidence="2">
    <location>
        <begin position="1"/>
        <end position="17"/>
    </location>
</feature>
<name>A0A6I8TXW8_AEDAE</name>